<dbReference type="STRING" id="1855383.SAMN05216548_101512"/>
<evidence type="ECO:0000256" key="1">
    <source>
        <dbReference type="ARBA" id="ARBA00007150"/>
    </source>
</evidence>
<dbReference type="PROSITE" id="PS01311">
    <property type="entry name" value="LGT"/>
    <property type="match status" value="1"/>
</dbReference>
<feature type="transmembrane region" description="Helical" evidence="7">
    <location>
        <begin position="246"/>
        <end position="269"/>
    </location>
</feature>
<organism evidence="8 9">
    <name type="scientific">Faunimonas pinastri</name>
    <dbReference type="NCBI Taxonomy" id="1855383"/>
    <lineage>
        <taxon>Bacteria</taxon>
        <taxon>Pseudomonadati</taxon>
        <taxon>Pseudomonadota</taxon>
        <taxon>Alphaproteobacteria</taxon>
        <taxon>Hyphomicrobiales</taxon>
        <taxon>Afifellaceae</taxon>
        <taxon>Faunimonas</taxon>
    </lineage>
</organism>
<dbReference type="PANTHER" id="PTHR30589">
    <property type="entry name" value="PROLIPOPROTEIN DIACYLGLYCERYL TRANSFERASE"/>
    <property type="match status" value="1"/>
</dbReference>
<evidence type="ECO:0000256" key="3">
    <source>
        <dbReference type="ARBA" id="ARBA00022679"/>
    </source>
</evidence>
<feature type="transmembrane region" description="Helical" evidence="7">
    <location>
        <begin position="106"/>
        <end position="123"/>
    </location>
</feature>
<dbReference type="AlphaFoldDB" id="A0A1H9ARV5"/>
<keyword evidence="2 7" id="KW-1003">Cell membrane</keyword>
<accession>A0A1H9ARV5</accession>
<dbReference type="Pfam" id="PF01790">
    <property type="entry name" value="LGT"/>
    <property type="match status" value="1"/>
</dbReference>
<evidence type="ECO:0000313" key="9">
    <source>
        <dbReference type="Proteomes" id="UP000199647"/>
    </source>
</evidence>
<feature type="transmembrane region" description="Helical" evidence="7">
    <location>
        <begin position="66"/>
        <end position="86"/>
    </location>
</feature>
<feature type="transmembrane region" description="Helical" evidence="7">
    <location>
        <begin position="209"/>
        <end position="226"/>
    </location>
</feature>
<dbReference type="GO" id="GO:0008961">
    <property type="term" value="F:phosphatidylglycerol-prolipoprotein diacylglyceryl transferase activity"/>
    <property type="evidence" value="ECO:0007669"/>
    <property type="project" value="UniProtKB-UniRule"/>
</dbReference>
<dbReference type="OrthoDB" id="871140at2"/>
<keyword evidence="8" id="KW-0449">Lipoprotein</keyword>
<feature type="binding site" evidence="7">
    <location>
        <position position="149"/>
    </location>
    <ligand>
        <name>a 1,2-diacyl-sn-glycero-3-phospho-(1'-sn-glycerol)</name>
        <dbReference type="ChEBI" id="CHEBI:64716"/>
    </ligand>
</feature>
<dbReference type="EMBL" id="FOFG01000001">
    <property type="protein sequence ID" value="SEP79552.1"/>
    <property type="molecule type" value="Genomic_DNA"/>
</dbReference>
<dbReference type="Proteomes" id="UP000199647">
    <property type="component" value="Unassembled WGS sequence"/>
</dbReference>
<protein>
    <recommendedName>
        <fullName evidence="7">Phosphatidylglycerol--prolipoprotein diacylglyceryl transferase</fullName>
        <ecNumber evidence="7">2.5.1.145</ecNumber>
    </recommendedName>
</protein>
<comment type="similarity">
    <text evidence="1 7">Belongs to the Lgt family.</text>
</comment>
<comment type="pathway">
    <text evidence="7">Protein modification; lipoprotein biosynthesis (diacylglyceryl transfer).</text>
</comment>
<feature type="transmembrane region" description="Helical" evidence="7">
    <location>
        <begin position="130"/>
        <end position="151"/>
    </location>
</feature>
<dbReference type="InterPro" id="IPR001640">
    <property type="entry name" value="Lgt"/>
</dbReference>
<gene>
    <name evidence="7" type="primary">lgt</name>
    <name evidence="8" type="ORF">SAMN05216548_101512</name>
</gene>
<evidence type="ECO:0000313" key="8">
    <source>
        <dbReference type="EMBL" id="SEP79552.1"/>
    </source>
</evidence>
<dbReference type="NCBIfam" id="TIGR00544">
    <property type="entry name" value="lgt"/>
    <property type="match status" value="1"/>
</dbReference>
<dbReference type="UniPathway" id="UPA00664"/>
<keyword evidence="9" id="KW-1185">Reference proteome</keyword>
<evidence type="ECO:0000256" key="5">
    <source>
        <dbReference type="ARBA" id="ARBA00022989"/>
    </source>
</evidence>
<keyword evidence="6 7" id="KW-0472">Membrane</keyword>
<sequence length="276" mass="30616">MPFFVIPFPVMDPVAVHLGPLAVRWYGIAYFVGILLGWFYARRLVQNGRLWAGGQAPLTVRDVDDYLTWATLGIILGGRLGYAIFYQPGHFLDDPLGFFRLWQGGMSFHGGMLGVILGIVVFARVRKFPILALIDVAAAVAPFGLFFGRIANFINGELYGRPSDVPWAMIFPTDPVGVPRHPSELYEASLEGVVLFLILRVLTHYYRSLRYPGVTGGAFIALYGAARIFSEFFREPDPQLGFIADFLTMGMILSVPMILIGVGAIVWSLRRKPAAE</sequence>
<comment type="subcellular location">
    <subcellularLocation>
        <location evidence="7">Cell membrane</location>
        <topology evidence="7">Multi-pass membrane protein</topology>
    </subcellularLocation>
</comment>
<evidence type="ECO:0000256" key="6">
    <source>
        <dbReference type="ARBA" id="ARBA00023136"/>
    </source>
</evidence>
<keyword evidence="3 7" id="KW-0808">Transferase</keyword>
<dbReference type="GO" id="GO:0005886">
    <property type="term" value="C:plasma membrane"/>
    <property type="evidence" value="ECO:0007669"/>
    <property type="project" value="UniProtKB-SubCell"/>
</dbReference>
<dbReference type="HAMAP" id="MF_01147">
    <property type="entry name" value="Lgt"/>
    <property type="match status" value="1"/>
</dbReference>
<feature type="transmembrane region" description="Helical" evidence="7">
    <location>
        <begin position="185"/>
        <end position="202"/>
    </location>
</feature>
<reference evidence="8 9" key="1">
    <citation type="submission" date="2016-10" db="EMBL/GenBank/DDBJ databases">
        <authorList>
            <person name="de Groot N.N."/>
        </authorList>
    </citation>
    <scope>NUCLEOTIDE SEQUENCE [LARGE SCALE GENOMIC DNA]</scope>
    <source>
        <strain evidence="8 9">A52C2</strain>
    </source>
</reference>
<feature type="transmembrane region" description="Helical" evidence="7">
    <location>
        <begin position="23"/>
        <end position="41"/>
    </location>
</feature>
<dbReference type="GO" id="GO:0042158">
    <property type="term" value="P:lipoprotein biosynthetic process"/>
    <property type="evidence" value="ECO:0007669"/>
    <property type="project" value="UniProtKB-UniRule"/>
</dbReference>
<proteinExistence type="inferred from homology"/>
<dbReference type="EC" id="2.5.1.145" evidence="7"/>
<keyword evidence="5 7" id="KW-1133">Transmembrane helix</keyword>
<name>A0A1H9ARV5_9HYPH</name>
<evidence type="ECO:0000256" key="2">
    <source>
        <dbReference type="ARBA" id="ARBA00022475"/>
    </source>
</evidence>
<comment type="function">
    <text evidence="7">Catalyzes the transfer of the diacylglyceryl group from phosphatidylglycerol to the sulfhydryl group of the N-terminal cysteine of a prolipoprotein, the first step in the formation of mature lipoproteins.</text>
</comment>
<evidence type="ECO:0000256" key="7">
    <source>
        <dbReference type="HAMAP-Rule" id="MF_01147"/>
    </source>
</evidence>
<dbReference type="PANTHER" id="PTHR30589:SF0">
    <property type="entry name" value="PHOSPHATIDYLGLYCEROL--PROLIPOPROTEIN DIACYLGLYCERYL TRANSFERASE"/>
    <property type="match status" value="1"/>
</dbReference>
<comment type="catalytic activity">
    <reaction evidence="7">
        <text>L-cysteinyl-[prolipoprotein] + a 1,2-diacyl-sn-glycero-3-phospho-(1'-sn-glycerol) = an S-1,2-diacyl-sn-glyceryl-L-cysteinyl-[prolipoprotein] + sn-glycerol 1-phosphate + H(+)</text>
        <dbReference type="Rhea" id="RHEA:56712"/>
        <dbReference type="Rhea" id="RHEA-COMP:14679"/>
        <dbReference type="Rhea" id="RHEA-COMP:14680"/>
        <dbReference type="ChEBI" id="CHEBI:15378"/>
        <dbReference type="ChEBI" id="CHEBI:29950"/>
        <dbReference type="ChEBI" id="CHEBI:57685"/>
        <dbReference type="ChEBI" id="CHEBI:64716"/>
        <dbReference type="ChEBI" id="CHEBI:140658"/>
        <dbReference type="EC" id="2.5.1.145"/>
    </reaction>
</comment>
<dbReference type="RefSeq" id="WP_092494984.1">
    <property type="nucleotide sequence ID" value="NZ_FOFG01000001.1"/>
</dbReference>
<keyword evidence="4 7" id="KW-0812">Transmembrane</keyword>
<evidence type="ECO:0000256" key="4">
    <source>
        <dbReference type="ARBA" id="ARBA00022692"/>
    </source>
</evidence>